<dbReference type="OrthoDB" id="201635at2759"/>
<comment type="caution">
    <text evidence="6">The sequence shown here is derived from an EMBL/GenBank/DDBJ whole genome shotgun (WGS) entry which is preliminary data.</text>
</comment>
<dbReference type="GO" id="GO:0030150">
    <property type="term" value="P:protein import into mitochondrial matrix"/>
    <property type="evidence" value="ECO:0007669"/>
    <property type="project" value="TreeGrafter"/>
</dbReference>
<accession>A0A9P6NRR7</accession>
<dbReference type="Gene3D" id="2.30.22.10">
    <property type="entry name" value="Head domain of nucleotide exchange factor GrpE"/>
    <property type="match status" value="1"/>
</dbReference>
<dbReference type="EMBL" id="MU167231">
    <property type="protein sequence ID" value="KAG0149044.1"/>
    <property type="molecule type" value="Genomic_DNA"/>
</dbReference>
<protein>
    <recommendedName>
        <fullName evidence="3">GrpE protein homolog, mitochondrial</fullName>
    </recommendedName>
</protein>
<evidence type="ECO:0000256" key="4">
    <source>
        <dbReference type="ARBA" id="ARBA00023186"/>
    </source>
</evidence>
<dbReference type="GO" id="GO:0000774">
    <property type="term" value="F:adenyl-nucleotide exchange factor activity"/>
    <property type="evidence" value="ECO:0007669"/>
    <property type="project" value="InterPro"/>
</dbReference>
<dbReference type="InterPro" id="IPR000740">
    <property type="entry name" value="GrpE"/>
</dbReference>
<proteinExistence type="inferred from homology"/>
<evidence type="ECO:0000256" key="3">
    <source>
        <dbReference type="ARBA" id="ARBA00014521"/>
    </source>
</evidence>
<dbReference type="SUPFAM" id="SSF51064">
    <property type="entry name" value="Head domain of nucleotide exchange factor GrpE"/>
    <property type="match status" value="1"/>
</dbReference>
<dbReference type="AlphaFoldDB" id="A0A9P6NRR7"/>
<dbReference type="Gene3D" id="3.90.20.20">
    <property type="match status" value="1"/>
</dbReference>
<dbReference type="GO" id="GO:0006457">
    <property type="term" value="P:protein folding"/>
    <property type="evidence" value="ECO:0007669"/>
    <property type="project" value="InterPro"/>
</dbReference>
<dbReference type="GO" id="GO:0051082">
    <property type="term" value="F:unfolded protein binding"/>
    <property type="evidence" value="ECO:0007669"/>
    <property type="project" value="TreeGrafter"/>
</dbReference>
<dbReference type="PANTHER" id="PTHR21237:SF23">
    <property type="entry name" value="GRPE PROTEIN HOMOLOG, MITOCHONDRIAL"/>
    <property type="match status" value="1"/>
</dbReference>
<evidence type="ECO:0000256" key="1">
    <source>
        <dbReference type="ARBA" id="ARBA00004305"/>
    </source>
</evidence>
<keyword evidence="7" id="KW-1185">Reference proteome</keyword>
<sequence length="146" mass="16050">RADYENLQKITSREKAQAKDYAIQSFAKDLVSNVDVLKLALDSVPEPLRTAPSSDGSTDEARKSLADLWTGVSSTKTLLEQTLSRFGVTPFDPTGERFDPNKHEAMYQAPVPGKEPNSVLSCSKLGWMLRDRVLRPAQVGVVQGSE</sequence>
<dbReference type="InterPro" id="IPR009012">
    <property type="entry name" value="GrpE_head"/>
</dbReference>
<evidence type="ECO:0000313" key="7">
    <source>
        <dbReference type="Proteomes" id="UP000886653"/>
    </source>
</evidence>
<dbReference type="SUPFAM" id="SSF58014">
    <property type="entry name" value="Coiled-coil domain of nucleotide exchange factor GrpE"/>
    <property type="match status" value="1"/>
</dbReference>
<comment type="subcellular location">
    <subcellularLocation>
        <location evidence="1">Mitochondrion matrix</location>
    </subcellularLocation>
</comment>
<reference evidence="6" key="1">
    <citation type="submission" date="2013-11" db="EMBL/GenBank/DDBJ databases">
        <title>Genome sequence of the fusiform rust pathogen reveals effectors for host alternation and coevolution with pine.</title>
        <authorList>
            <consortium name="DOE Joint Genome Institute"/>
            <person name="Smith K."/>
            <person name="Pendleton A."/>
            <person name="Kubisiak T."/>
            <person name="Anderson C."/>
            <person name="Salamov A."/>
            <person name="Aerts A."/>
            <person name="Riley R."/>
            <person name="Clum A."/>
            <person name="Lindquist E."/>
            <person name="Ence D."/>
            <person name="Campbell M."/>
            <person name="Kronenberg Z."/>
            <person name="Feau N."/>
            <person name="Dhillon B."/>
            <person name="Hamelin R."/>
            <person name="Burleigh J."/>
            <person name="Smith J."/>
            <person name="Yandell M."/>
            <person name="Nelson C."/>
            <person name="Grigoriev I."/>
            <person name="Davis J."/>
        </authorList>
    </citation>
    <scope>NUCLEOTIDE SEQUENCE</scope>
    <source>
        <strain evidence="6">G11</strain>
    </source>
</reference>
<keyword evidence="4" id="KW-0143">Chaperone</keyword>
<evidence type="ECO:0000313" key="6">
    <source>
        <dbReference type="EMBL" id="KAG0149044.1"/>
    </source>
</evidence>
<dbReference type="FunFam" id="2.30.22.10:FF:000002">
    <property type="entry name" value="GrpE protein homolog"/>
    <property type="match status" value="1"/>
</dbReference>
<dbReference type="InterPro" id="IPR013805">
    <property type="entry name" value="GrpE_CC"/>
</dbReference>
<gene>
    <name evidence="6" type="ORF">CROQUDRAFT_40411</name>
</gene>
<organism evidence="6 7">
    <name type="scientific">Cronartium quercuum f. sp. fusiforme G11</name>
    <dbReference type="NCBI Taxonomy" id="708437"/>
    <lineage>
        <taxon>Eukaryota</taxon>
        <taxon>Fungi</taxon>
        <taxon>Dikarya</taxon>
        <taxon>Basidiomycota</taxon>
        <taxon>Pucciniomycotina</taxon>
        <taxon>Pucciniomycetes</taxon>
        <taxon>Pucciniales</taxon>
        <taxon>Coleosporiaceae</taxon>
        <taxon>Cronartium</taxon>
    </lineage>
</organism>
<dbReference type="PANTHER" id="PTHR21237">
    <property type="entry name" value="GRPE PROTEIN"/>
    <property type="match status" value="1"/>
</dbReference>
<dbReference type="Proteomes" id="UP000886653">
    <property type="component" value="Unassembled WGS sequence"/>
</dbReference>
<dbReference type="HAMAP" id="MF_01151">
    <property type="entry name" value="GrpE"/>
    <property type="match status" value="1"/>
</dbReference>
<dbReference type="Pfam" id="PF01025">
    <property type="entry name" value="GrpE"/>
    <property type="match status" value="1"/>
</dbReference>
<dbReference type="GO" id="GO:0042803">
    <property type="term" value="F:protein homodimerization activity"/>
    <property type="evidence" value="ECO:0007669"/>
    <property type="project" value="InterPro"/>
</dbReference>
<evidence type="ECO:0000256" key="5">
    <source>
        <dbReference type="RuleBase" id="RU004478"/>
    </source>
</evidence>
<feature type="non-terminal residue" evidence="6">
    <location>
        <position position="1"/>
    </location>
</feature>
<name>A0A9P6NRR7_9BASI</name>
<comment type="similarity">
    <text evidence="2 5">Belongs to the GrpE family.</text>
</comment>
<dbReference type="PRINTS" id="PR00773">
    <property type="entry name" value="GRPEPROTEIN"/>
</dbReference>
<dbReference type="GO" id="GO:0001405">
    <property type="term" value="C:PAM complex, Tim23 associated import motor"/>
    <property type="evidence" value="ECO:0007669"/>
    <property type="project" value="TreeGrafter"/>
</dbReference>
<dbReference type="GO" id="GO:0051087">
    <property type="term" value="F:protein-folding chaperone binding"/>
    <property type="evidence" value="ECO:0007669"/>
    <property type="project" value="InterPro"/>
</dbReference>
<dbReference type="CDD" id="cd00446">
    <property type="entry name" value="GrpE"/>
    <property type="match status" value="1"/>
</dbReference>
<evidence type="ECO:0000256" key="2">
    <source>
        <dbReference type="ARBA" id="ARBA00009054"/>
    </source>
</evidence>